<dbReference type="STRING" id="7375.A0A0L0BXI3"/>
<protein>
    <submittedName>
        <fullName evidence="2">Uncharacterized protein</fullName>
    </submittedName>
</protein>
<dbReference type="AlphaFoldDB" id="A0A0L0BXI3"/>
<feature type="compositionally biased region" description="Basic and acidic residues" evidence="1">
    <location>
        <begin position="41"/>
        <end position="50"/>
    </location>
</feature>
<evidence type="ECO:0000256" key="1">
    <source>
        <dbReference type="SAM" id="MobiDB-lite"/>
    </source>
</evidence>
<dbReference type="Proteomes" id="UP000037069">
    <property type="component" value="Unassembled WGS sequence"/>
</dbReference>
<reference evidence="2 3" key="1">
    <citation type="journal article" date="2015" name="Nat. Commun.">
        <title>Lucilia cuprina genome unlocks parasitic fly biology to underpin future interventions.</title>
        <authorList>
            <person name="Anstead C.A."/>
            <person name="Korhonen P.K."/>
            <person name="Young N.D."/>
            <person name="Hall R.S."/>
            <person name="Jex A.R."/>
            <person name="Murali S.C."/>
            <person name="Hughes D.S."/>
            <person name="Lee S.F."/>
            <person name="Perry T."/>
            <person name="Stroehlein A.J."/>
            <person name="Ansell B.R."/>
            <person name="Breugelmans B."/>
            <person name="Hofmann A."/>
            <person name="Qu J."/>
            <person name="Dugan S."/>
            <person name="Lee S.L."/>
            <person name="Chao H."/>
            <person name="Dinh H."/>
            <person name="Han Y."/>
            <person name="Doddapaneni H.V."/>
            <person name="Worley K.C."/>
            <person name="Muzny D.M."/>
            <person name="Ioannidis P."/>
            <person name="Waterhouse R.M."/>
            <person name="Zdobnov E.M."/>
            <person name="James P.J."/>
            <person name="Bagnall N.H."/>
            <person name="Kotze A.C."/>
            <person name="Gibbs R.A."/>
            <person name="Richards S."/>
            <person name="Batterham P."/>
            <person name="Gasser R.B."/>
        </authorList>
    </citation>
    <scope>NUCLEOTIDE SEQUENCE [LARGE SCALE GENOMIC DNA]</scope>
    <source>
        <strain evidence="2 3">LS</strain>
        <tissue evidence="2">Full body</tissue>
    </source>
</reference>
<organism evidence="2 3">
    <name type="scientific">Lucilia cuprina</name>
    <name type="common">Green bottle fly</name>
    <name type="synonym">Australian sheep blowfly</name>
    <dbReference type="NCBI Taxonomy" id="7375"/>
    <lineage>
        <taxon>Eukaryota</taxon>
        <taxon>Metazoa</taxon>
        <taxon>Ecdysozoa</taxon>
        <taxon>Arthropoda</taxon>
        <taxon>Hexapoda</taxon>
        <taxon>Insecta</taxon>
        <taxon>Pterygota</taxon>
        <taxon>Neoptera</taxon>
        <taxon>Endopterygota</taxon>
        <taxon>Diptera</taxon>
        <taxon>Brachycera</taxon>
        <taxon>Muscomorpha</taxon>
        <taxon>Oestroidea</taxon>
        <taxon>Calliphoridae</taxon>
        <taxon>Luciliinae</taxon>
        <taxon>Lucilia</taxon>
    </lineage>
</organism>
<dbReference type="EMBL" id="JRES01001180">
    <property type="protein sequence ID" value="KNC24747.1"/>
    <property type="molecule type" value="Genomic_DNA"/>
</dbReference>
<name>A0A0L0BXI3_LUCCU</name>
<sequence length="71" mass="7875">MLMFNHFVRLKGINVKDLITKIGSCVSAGAPDDASAASGKGKKEEKKEESRESDDDMINTRNIYAIEMKLK</sequence>
<dbReference type="Pfam" id="PF00428">
    <property type="entry name" value="Ribosomal_60s"/>
    <property type="match status" value="1"/>
</dbReference>
<gene>
    <name evidence="2" type="ORF">FF38_05413</name>
</gene>
<feature type="region of interest" description="Disordered" evidence="1">
    <location>
        <begin position="28"/>
        <end position="56"/>
    </location>
</feature>
<evidence type="ECO:0000313" key="3">
    <source>
        <dbReference type="Proteomes" id="UP000037069"/>
    </source>
</evidence>
<accession>A0A0L0BXI3</accession>
<comment type="caution">
    <text evidence="2">The sequence shown here is derived from an EMBL/GenBank/DDBJ whole genome shotgun (WGS) entry which is preliminary data.</text>
</comment>
<keyword evidence="3" id="KW-1185">Reference proteome</keyword>
<evidence type="ECO:0000313" key="2">
    <source>
        <dbReference type="EMBL" id="KNC24747.1"/>
    </source>
</evidence>
<feature type="compositionally biased region" description="Low complexity" evidence="1">
    <location>
        <begin position="28"/>
        <end position="39"/>
    </location>
</feature>
<proteinExistence type="predicted"/>